<sequence>MQKYKWRNEPKEQVVAKGPLESNWSLKMEKGWRNRTKLNQLEEVVQARRDPPGRFRPGQNEVVLAKRPDASQPNEANFVMPTLSSTVKMSTLVELTPKANSVPRWNTTTTTANCHGKLIQYPSRILPFSLYHIPESKPMENNNRTLKELAMSDSYELKSGLIHLLPKFHDLAGEDPHKHLKEFPFSLDEVVKDWLYLQRVTFNTCRDMKRSFLEKFFPASRTTTFKKEIFGIW</sequence>
<name>A0A371HQN9_MUCPR</name>
<dbReference type="OrthoDB" id="1689420at2759"/>
<proteinExistence type="predicted"/>
<organism evidence="1 2">
    <name type="scientific">Mucuna pruriens</name>
    <name type="common">Velvet bean</name>
    <name type="synonym">Dolichos pruriens</name>
    <dbReference type="NCBI Taxonomy" id="157652"/>
    <lineage>
        <taxon>Eukaryota</taxon>
        <taxon>Viridiplantae</taxon>
        <taxon>Streptophyta</taxon>
        <taxon>Embryophyta</taxon>
        <taxon>Tracheophyta</taxon>
        <taxon>Spermatophyta</taxon>
        <taxon>Magnoliopsida</taxon>
        <taxon>eudicotyledons</taxon>
        <taxon>Gunneridae</taxon>
        <taxon>Pentapetalae</taxon>
        <taxon>rosids</taxon>
        <taxon>fabids</taxon>
        <taxon>Fabales</taxon>
        <taxon>Fabaceae</taxon>
        <taxon>Papilionoideae</taxon>
        <taxon>50 kb inversion clade</taxon>
        <taxon>NPAAA clade</taxon>
        <taxon>indigoferoid/millettioid clade</taxon>
        <taxon>Phaseoleae</taxon>
        <taxon>Mucuna</taxon>
    </lineage>
</organism>
<dbReference type="Proteomes" id="UP000257109">
    <property type="component" value="Unassembled WGS sequence"/>
</dbReference>
<accession>A0A371HQN9</accession>
<dbReference type="EMBL" id="QJKJ01001948">
    <property type="protein sequence ID" value="RDY05082.1"/>
    <property type="molecule type" value="Genomic_DNA"/>
</dbReference>
<dbReference type="AlphaFoldDB" id="A0A371HQN9"/>
<evidence type="ECO:0000313" key="2">
    <source>
        <dbReference type="Proteomes" id="UP000257109"/>
    </source>
</evidence>
<protein>
    <recommendedName>
        <fullName evidence="3">Retrotransposon gag domain-containing protein</fullName>
    </recommendedName>
</protein>
<keyword evidence="2" id="KW-1185">Reference proteome</keyword>
<reference evidence="1" key="1">
    <citation type="submission" date="2018-05" db="EMBL/GenBank/DDBJ databases">
        <title>Draft genome of Mucuna pruriens seed.</title>
        <authorList>
            <person name="Nnadi N.E."/>
            <person name="Vos R."/>
            <person name="Hasami M.H."/>
            <person name="Devisetty U.K."/>
            <person name="Aguiy J.C."/>
        </authorList>
    </citation>
    <scope>NUCLEOTIDE SEQUENCE [LARGE SCALE GENOMIC DNA]</scope>
    <source>
        <strain evidence="1">JCA_2017</strain>
    </source>
</reference>
<evidence type="ECO:0008006" key="3">
    <source>
        <dbReference type="Google" id="ProtNLM"/>
    </source>
</evidence>
<feature type="non-terminal residue" evidence="1">
    <location>
        <position position="1"/>
    </location>
</feature>
<comment type="caution">
    <text evidence="1">The sequence shown here is derived from an EMBL/GenBank/DDBJ whole genome shotgun (WGS) entry which is preliminary data.</text>
</comment>
<gene>
    <name evidence="1" type="ORF">CR513_11109</name>
</gene>
<evidence type="ECO:0000313" key="1">
    <source>
        <dbReference type="EMBL" id="RDY05082.1"/>
    </source>
</evidence>